<dbReference type="Gene3D" id="3.50.50.60">
    <property type="entry name" value="FAD/NAD(P)-binding domain"/>
    <property type="match status" value="2"/>
</dbReference>
<sequence>MAIRINNIKLNIDHSEADLIVAIEKKLRLPFKKVKDFEILKRSLDARKKDKVIFVYQIELKLTVDEKKIVERINHPDVQMAKPKKPVLKLLPGNQGLQYPPIIIGAGPSGLFAALELAKHGYKPIILERGRDVERRNKDILHFWRTGELNTNSNVQFGEGGAGTFSDGKLTTRISDSRIDQVFHIFVEAGAPKEILYEHKPHIGTDNLKKIVYNLRRKLIEMGAVIKFDSLVTKLVIEQGKITAVEVNHQVQIPAQVVVIAIGHSSRDTYEMLYEQGVKIQGKPLAIGARIEHPQQLINEAQYGKFAKAPQLGAADYTLVKKAGEGNDDRASYSFCMCPGGVVVAAASEKGMVVTNGMSYFSRASRVANSALVATISTQDFKGEDPLAGVRYLRKYEKKAYQLGGGGYKAPAQKVDDFLDGVASNDLENIPFRPTYRPGITPTDLHLTLPDFVSESLEKAIVEFGKKLKGYDTRNALLTGIETRTSAPVRIPRKEDFQSENIEGLYPAGEGAGYAGGIVSAAVDGIRVAEHLIQTYQRPREEVEEELFKWENISEQTE</sequence>
<dbReference type="PANTHER" id="PTHR42842:SF3">
    <property type="entry name" value="FAD_NAD(P)-BINDING OXIDOREDUCTASE FAMILY PROTEIN"/>
    <property type="match status" value="1"/>
</dbReference>
<dbReference type="Pfam" id="PF13450">
    <property type="entry name" value="NAD_binding_8"/>
    <property type="match status" value="1"/>
</dbReference>
<accession>A0A135L0M2</accession>
<organism evidence="2 3">
    <name type="scientific">Tepidibacillus decaturensis</name>
    <dbReference type="NCBI Taxonomy" id="1413211"/>
    <lineage>
        <taxon>Bacteria</taxon>
        <taxon>Bacillati</taxon>
        <taxon>Bacillota</taxon>
        <taxon>Bacilli</taxon>
        <taxon>Bacillales</taxon>
        <taxon>Bacillaceae</taxon>
        <taxon>Tepidibacillus</taxon>
    </lineage>
</organism>
<dbReference type="RefSeq" id="WP_068727743.1">
    <property type="nucleotide sequence ID" value="NZ_LSKU01000002.1"/>
</dbReference>
<evidence type="ECO:0000259" key="1">
    <source>
        <dbReference type="Pfam" id="PF21688"/>
    </source>
</evidence>
<dbReference type="Proteomes" id="UP000070352">
    <property type="component" value="Unassembled WGS sequence"/>
</dbReference>
<dbReference type="PRINTS" id="PR00419">
    <property type="entry name" value="ADXRDTASE"/>
</dbReference>
<dbReference type="STRING" id="1413211.U473_13665"/>
<dbReference type="Gene3D" id="3.30.70.2700">
    <property type="match status" value="1"/>
</dbReference>
<feature type="domain" description="FAD-dependent protein C-terminal" evidence="1">
    <location>
        <begin position="284"/>
        <end position="485"/>
    </location>
</feature>
<comment type="caution">
    <text evidence="2">The sequence shown here is derived from an EMBL/GenBank/DDBJ whole genome shotgun (WGS) entry which is preliminary data.</text>
</comment>
<gene>
    <name evidence="2" type="ORF">U473_13665</name>
</gene>
<proteinExistence type="predicted"/>
<dbReference type="PIRSF" id="PIRSF038984">
    <property type="entry name" value="FAD_binding_protein"/>
    <property type="match status" value="1"/>
</dbReference>
<reference evidence="2 3" key="1">
    <citation type="submission" date="2016-02" db="EMBL/GenBank/DDBJ databases">
        <title>Draft Genome for Tepidibacillus decaturensis nov. sp. Strain Z9, an Anaerobic, Moderately Thermophilic and Heterotrophic Bacterium from Deep Subsurface of the Illinois Basin, USA.</title>
        <authorList>
            <person name="Dong Y."/>
            <person name="Chang J.Y."/>
            <person name="Sanford R."/>
            <person name="Fouke B.W."/>
        </authorList>
    </citation>
    <scope>NUCLEOTIDE SEQUENCE [LARGE SCALE GENOMIC DNA]</scope>
    <source>
        <strain evidence="2 3">Z9</strain>
    </source>
</reference>
<dbReference type="PANTHER" id="PTHR42842">
    <property type="entry name" value="FAD/NAD(P)-BINDING OXIDOREDUCTASE"/>
    <property type="match status" value="1"/>
</dbReference>
<dbReference type="Pfam" id="PF21688">
    <property type="entry name" value="FAD-depend_C"/>
    <property type="match status" value="1"/>
</dbReference>
<dbReference type="SUPFAM" id="SSF51905">
    <property type="entry name" value="FAD/NAD(P)-binding domain"/>
    <property type="match status" value="1"/>
</dbReference>
<dbReference type="InterPro" id="IPR036188">
    <property type="entry name" value="FAD/NAD-bd_sf"/>
</dbReference>
<dbReference type="OrthoDB" id="9762921at2"/>
<dbReference type="GO" id="GO:0071949">
    <property type="term" value="F:FAD binding"/>
    <property type="evidence" value="ECO:0007669"/>
    <property type="project" value="InterPro"/>
</dbReference>
<dbReference type="AlphaFoldDB" id="A0A135L0M2"/>
<name>A0A135L0M2_9BACI</name>
<evidence type="ECO:0000313" key="3">
    <source>
        <dbReference type="Proteomes" id="UP000070352"/>
    </source>
</evidence>
<dbReference type="InterPro" id="IPR049516">
    <property type="entry name" value="FAD-depend_C"/>
</dbReference>
<dbReference type="EMBL" id="LSKU01000002">
    <property type="protein sequence ID" value="KXG42525.1"/>
    <property type="molecule type" value="Genomic_DNA"/>
</dbReference>
<evidence type="ECO:0000313" key="2">
    <source>
        <dbReference type="EMBL" id="KXG42525.1"/>
    </source>
</evidence>
<dbReference type="InterPro" id="IPR028348">
    <property type="entry name" value="FAD-binding_protein"/>
</dbReference>
<protein>
    <recommendedName>
        <fullName evidence="1">FAD-dependent protein C-terminal domain-containing protein</fullName>
    </recommendedName>
</protein>
<keyword evidence="3" id="KW-1185">Reference proteome</keyword>